<dbReference type="InterPro" id="IPR013833">
    <property type="entry name" value="Cyt_c_oxidase_su3_a-hlx"/>
</dbReference>
<dbReference type="Gene3D" id="1.20.120.80">
    <property type="entry name" value="Cytochrome c oxidase, subunit III, four-helix bundle"/>
    <property type="match status" value="1"/>
</dbReference>
<evidence type="ECO:0000256" key="7">
    <source>
        <dbReference type="RuleBase" id="RU003376"/>
    </source>
</evidence>
<feature type="transmembrane region" description="Helical" evidence="8">
    <location>
        <begin position="86"/>
        <end position="105"/>
    </location>
</feature>
<protein>
    <submittedName>
        <fullName evidence="10">Cytochrome c oxidase subunit 3</fullName>
    </submittedName>
</protein>
<evidence type="ECO:0000256" key="4">
    <source>
        <dbReference type="ARBA" id="ARBA00022692"/>
    </source>
</evidence>
<comment type="subcellular location">
    <subcellularLocation>
        <location evidence="1 7">Cell membrane</location>
        <topology evidence="1 7">Multi-pass membrane protein</topology>
    </subcellularLocation>
</comment>
<dbReference type="InterPro" id="IPR035973">
    <property type="entry name" value="Cyt_c_oxidase_su3-like_sf"/>
</dbReference>
<keyword evidence="6 8" id="KW-0472">Membrane</keyword>
<evidence type="ECO:0000259" key="9">
    <source>
        <dbReference type="PROSITE" id="PS50253"/>
    </source>
</evidence>
<dbReference type="STRING" id="1089305.SAMN05444148_0717"/>
<reference evidence="11" key="1">
    <citation type="submission" date="2016-11" db="EMBL/GenBank/DDBJ databases">
        <authorList>
            <person name="Varghese N."/>
            <person name="Submissions S."/>
        </authorList>
    </citation>
    <scope>NUCLEOTIDE SEQUENCE [LARGE SCALE GENOMIC DNA]</scope>
    <source>
        <strain evidence="11">DSM 25330</strain>
    </source>
</reference>
<dbReference type="PANTHER" id="PTHR11403">
    <property type="entry name" value="CYTOCHROME C OXIDASE SUBUNIT III"/>
    <property type="match status" value="1"/>
</dbReference>
<evidence type="ECO:0000256" key="8">
    <source>
        <dbReference type="SAM" id="Phobius"/>
    </source>
</evidence>
<keyword evidence="3" id="KW-1003">Cell membrane</keyword>
<dbReference type="AlphaFoldDB" id="A0A1M5LTZ6"/>
<evidence type="ECO:0000256" key="6">
    <source>
        <dbReference type="ARBA" id="ARBA00023136"/>
    </source>
</evidence>
<evidence type="ECO:0000313" key="11">
    <source>
        <dbReference type="Proteomes" id="UP000184522"/>
    </source>
</evidence>
<name>A0A1M5LTZ6_9FLAO</name>
<dbReference type="EMBL" id="FQWS01000001">
    <property type="protein sequence ID" value="SHG68582.1"/>
    <property type="molecule type" value="Genomic_DNA"/>
</dbReference>
<dbReference type="Pfam" id="PF00510">
    <property type="entry name" value="COX3"/>
    <property type="match status" value="1"/>
</dbReference>
<evidence type="ECO:0000256" key="3">
    <source>
        <dbReference type="ARBA" id="ARBA00022475"/>
    </source>
</evidence>
<dbReference type="PANTHER" id="PTHR11403:SF2">
    <property type="entry name" value="CYTOCHROME BO(3) UBIQUINOL OXIDASE SUBUNIT 3"/>
    <property type="match status" value="1"/>
</dbReference>
<organism evidence="10 11">
    <name type="scientific">Winogradskyella jejuensis</name>
    <dbReference type="NCBI Taxonomy" id="1089305"/>
    <lineage>
        <taxon>Bacteria</taxon>
        <taxon>Pseudomonadati</taxon>
        <taxon>Bacteroidota</taxon>
        <taxon>Flavobacteriia</taxon>
        <taxon>Flavobacteriales</taxon>
        <taxon>Flavobacteriaceae</taxon>
        <taxon>Winogradskyella</taxon>
    </lineage>
</organism>
<evidence type="ECO:0000313" key="10">
    <source>
        <dbReference type="EMBL" id="SHG68582.1"/>
    </source>
</evidence>
<dbReference type="SUPFAM" id="SSF81452">
    <property type="entry name" value="Cytochrome c oxidase subunit III-like"/>
    <property type="match status" value="1"/>
</dbReference>
<sequence length="196" mass="22440">MDLTQGTQQEKEARSKKMMLWFGIGSLIMTFAGLTSAFIVSRKREDWLVDFELPQAFLISVFVIVASSITMILAKRAMKQNNISQTSIWLLVTFALGVFFVYNQFQGFSEFVADGYYFTGATSNVTISFIYVIAVVHIAHVIAGLISLVIVIINNLNKKYSSKQMLGLELVAHFWHFIDILWVALFLFLYFFRYII</sequence>
<comment type="similarity">
    <text evidence="2 7">Belongs to the cytochrome c oxidase subunit 3 family.</text>
</comment>
<evidence type="ECO:0000256" key="1">
    <source>
        <dbReference type="ARBA" id="ARBA00004651"/>
    </source>
</evidence>
<dbReference type="RefSeq" id="WP_073083163.1">
    <property type="nucleotide sequence ID" value="NZ_FQWS01000001.1"/>
</dbReference>
<dbReference type="InterPro" id="IPR024791">
    <property type="entry name" value="Cyt_c/ubiquinol_Oxase_su3"/>
</dbReference>
<dbReference type="InterPro" id="IPR000298">
    <property type="entry name" value="Cyt_c_oxidase-like_su3"/>
</dbReference>
<evidence type="ECO:0000256" key="5">
    <source>
        <dbReference type="ARBA" id="ARBA00022989"/>
    </source>
</evidence>
<proteinExistence type="inferred from homology"/>
<keyword evidence="11" id="KW-1185">Reference proteome</keyword>
<gene>
    <name evidence="10" type="ORF">SAMN05444148_0717</name>
</gene>
<dbReference type="Proteomes" id="UP000184522">
    <property type="component" value="Unassembled WGS sequence"/>
</dbReference>
<feature type="transmembrane region" description="Helical" evidence="8">
    <location>
        <begin position="174"/>
        <end position="195"/>
    </location>
</feature>
<feature type="transmembrane region" description="Helical" evidence="8">
    <location>
        <begin position="125"/>
        <end position="153"/>
    </location>
</feature>
<dbReference type="OrthoDB" id="679789at2"/>
<keyword evidence="4 7" id="KW-0812">Transmembrane</keyword>
<feature type="domain" description="Heme-copper oxidase subunit III family profile" evidence="9">
    <location>
        <begin position="1"/>
        <end position="194"/>
    </location>
</feature>
<keyword evidence="5 8" id="KW-1133">Transmembrane helix</keyword>
<dbReference type="GO" id="GO:0004129">
    <property type="term" value="F:cytochrome-c oxidase activity"/>
    <property type="evidence" value="ECO:0007669"/>
    <property type="project" value="InterPro"/>
</dbReference>
<dbReference type="CDD" id="cd00386">
    <property type="entry name" value="Heme_Cu_Oxidase_III_like"/>
    <property type="match status" value="1"/>
</dbReference>
<dbReference type="GO" id="GO:0019646">
    <property type="term" value="P:aerobic electron transport chain"/>
    <property type="evidence" value="ECO:0007669"/>
    <property type="project" value="InterPro"/>
</dbReference>
<dbReference type="PROSITE" id="PS50253">
    <property type="entry name" value="COX3"/>
    <property type="match status" value="1"/>
</dbReference>
<dbReference type="GO" id="GO:0005886">
    <property type="term" value="C:plasma membrane"/>
    <property type="evidence" value="ECO:0007669"/>
    <property type="project" value="UniProtKB-SubCell"/>
</dbReference>
<evidence type="ECO:0000256" key="2">
    <source>
        <dbReference type="ARBA" id="ARBA00010581"/>
    </source>
</evidence>
<feature type="transmembrane region" description="Helical" evidence="8">
    <location>
        <begin position="20"/>
        <end position="41"/>
    </location>
</feature>
<accession>A0A1M5LTZ6</accession>
<feature type="transmembrane region" description="Helical" evidence="8">
    <location>
        <begin position="53"/>
        <end position="74"/>
    </location>
</feature>